<dbReference type="InterPro" id="IPR045584">
    <property type="entry name" value="Pilin-like"/>
</dbReference>
<dbReference type="EMBL" id="WTYR01000002">
    <property type="protein sequence ID" value="MXP11217.1"/>
    <property type="molecule type" value="Genomic_DNA"/>
</dbReference>
<organism evidence="2 3">
    <name type="scientific">Alteriqipengyuania halimionae</name>
    <dbReference type="NCBI Taxonomy" id="1926630"/>
    <lineage>
        <taxon>Bacteria</taxon>
        <taxon>Pseudomonadati</taxon>
        <taxon>Pseudomonadota</taxon>
        <taxon>Alphaproteobacteria</taxon>
        <taxon>Sphingomonadales</taxon>
        <taxon>Erythrobacteraceae</taxon>
        <taxon>Alteriqipengyuania</taxon>
    </lineage>
</organism>
<dbReference type="AlphaFoldDB" id="A0A6I4UAB8"/>
<name>A0A6I4UAB8_9SPHN</name>
<proteinExistence type="predicted"/>
<gene>
    <name evidence="2" type="ORF">GRI68_13600</name>
</gene>
<accession>A0A6I4UAB8</accession>
<dbReference type="InterPro" id="IPR011049">
    <property type="entry name" value="Serralysin-like_metalloprot_C"/>
</dbReference>
<evidence type="ECO:0000313" key="2">
    <source>
        <dbReference type="EMBL" id="MXP11217.1"/>
    </source>
</evidence>
<feature type="domain" description="Trimeric autotransporter adhesin YadA-like head" evidence="1">
    <location>
        <begin position="3"/>
        <end position="24"/>
    </location>
</feature>
<keyword evidence="3" id="KW-1185">Reference proteome</keyword>
<dbReference type="InterPro" id="IPR008640">
    <property type="entry name" value="Adhesin_Head_dom"/>
</dbReference>
<reference evidence="2 3" key="1">
    <citation type="submission" date="2019-12" db="EMBL/GenBank/DDBJ databases">
        <title>Genomic-based taxomic classification of the family Erythrobacteraceae.</title>
        <authorList>
            <person name="Xu L."/>
        </authorList>
    </citation>
    <scope>NUCLEOTIDE SEQUENCE [LARGE SCALE GENOMIC DNA]</scope>
    <source>
        <strain evidence="2 3">LMG 29519</strain>
    </source>
</reference>
<dbReference type="Pfam" id="PF05658">
    <property type="entry name" value="YadA_head"/>
    <property type="match status" value="2"/>
</dbReference>
<evidence type="ECO:0000259" key="1">
    <source>
        <dbReference type="Pfam" id="PF05658"/>
    </source>
</evidence>
<dbReference type="SUPFAM" id="SSF101967">
    <property type="entry name" value="Adhesin YadA, collagen-binding domain"/>
    <property type="match status" value="1"/>
</dbReference>
<sequence length="238" mass="23813">MFTTALGYSSFAVAERAAAVGYRAFARGNNATAIGTDARADFAGSTAVGRGTVTTAANQVAIGTASDTVQVAGLGTANDEQSGTIYLVTADEDGTLGRTAFDTGTLGGGTGLQRGLAAAMPIAAISDAQFNALSSDVTALTGRVGALEGQVGTLFDLSNTLEKDLRQSIAATTALAQPHFPSEDGATSYASNVASFRGEMGFSAGLAHRVNRSFALTSGVSYGGGDNVAFKAGVAGEF</sequence>
<feature type="domain" description="Trimeric autotransporter adhesin YadA-like head" evidence="1">
    <location>
        <begin position="26"/>
        <end position="51"/>
    </location>
</feature>
<protein>
    <recommendedName>
        <fullName evidence="1">Trimeric autotransporter adhesin YadA-like head domain-containing protein</fullName>
    </recommendedName>
</protein>
<evidence type="ECO:0000313" key="3">
    <source>
        <dbReference type="Proteomes" id="UP000429229"/>
    </source>
</evidence>
<dbReference type="Gene3D" id="3.30.1300.30">
    <property type="entry name" value="GSPII I/J protein-like"/>
    <property type="match status" value="1"/>
</dbReference>
<dbReference type="GO" id="GO:0019867">
    <property type="term" value="C:outer membrane"/>
    <property type="evidence" value="ECO:0007669"/>
    <property type="project" value="InterPro"/>
</dbReference>
<dbReference type="SUPFAM" id="SSF54523">
    <property type="entry name" value="Pili subunits"/>
    <property type="match status" value="1"/>
</dbReference>
<dbReference type="Proteomes" id="UP000429229">
    <property type="component" value="Unassembled WGS sequence"/>
</dbReference>
<dbReference type="Gene3D" id="2.150.10.10">
    <property type="entry name" value="Serralysin-like metalloprotease, C-terminal"/>
    <property type="match status" value="1"/>
</dbReference>
<comment type="caution">
    <text evidence="2">The sequence shown here is derived from an EMBL/GenBank/DDBJ whole genome shotgun (WGS) entry which is preliminary data.</text>
</comment>